<name>A0A9P7DZZ8_9AGAM</name>
<evidence type="ECO:0000313" key="7">
    <source>
        <dbReference type="Proteomes" id="UP000807769"/>
    </source>
</evidence>
<accession>A0A9P7DZZ8</accession>
<comment type="caution">
    <text evidence="6">The sequence shown here is derived from an EMBL/GenBank/DDBJ whole genome shotgun (WGS) entry which is preliminary data.</text>
</comment>
<proteinExistence type="predicted"/>
<dbReference type="Pfam" id="PF04193">
    <property type="entry name" value="PQ-loop"/>
    <property type="match status" value="1"/>
</dbReference>
<dbReference type="GeneID" id="64630868"/>
<evidence type="ECO:0000256" key="4">
    <source>
        <dbReference type="ARBA" id="ARBA00023136"/>
    </source>
</evidence>
<feature type="transmembrane region" description="Helical" evidence="5">
    <location>
        <begin position="181"/>
        <end position="201"/>
    </location>
</feature>
<keyword evidence="4 5" id="KW-0472">Membrane</keyword>
<evidence type="ECO:0000256" key="1">
    <source>
        <dbReference type="ARBA" id="ARBA00004141"/>
    </source>
</evidence>
<dbReference type="Gene3D" id="1.20.1280.290">
    <property type="match status" value="1"/>
</dbReference>
<feature type="transmembrane region" description="Helical" evidence="5">
    <location>
        <begin position="92"/>
        <end position="110"/>
    </location>
</feature>
<dbReference type="Proteomes" id="UP000807769">
    <property type="component" value="Unassembled WGS sequence"/>
</dbReference>
<dbReference type="RefSeq" id="XP_041188073.1">
    <property type="nucleotide sequence ID" value="XM_041336852.1"/>
</dbReference>
<keyword evidence="3 5" id="KW-1133">Transmembrane helix</keyword>
<evidence type="ECO:0000256" key="5">
    <source>
        <dbReference type="SAM" id="Phobius"/>
    </source>
</evidence>
<keyword evidence="7" id="KW-1185">Reference proteome</keyword>
<protein>
    <submittedName>
        <fullName evidence="6">Uncharacterized protein</fullName>
    </submittedName>
</protein>
<dbReference type="InterPro" id="IPR006603">
    <property type="entry name" value="PQ-loop_rpt"/>
</dbReference>
<evidence type="ECO:0000256" key="3">
    <source>
        <dbReference type="ARBA" id="ARBA00022989"/>
    </source>
</evidence>
<evidence type="ECO:0000256" key="2">
    <source>
        <dbReference type="ARBA" id="ARBA00022692"/>
    </source>
</evidence>
<gene>
    <name evidence="6" type="ORF">BJ212DRAFT_1386897</name>
</gene>
<comment type="subcellular location">
    <subcellularLocation>
        <location evidence="1">Membrane</location>
        <topology evidence="1">Multi-pass membrane protein</topology>
    </subcellularLocation>
</comment>
<keyword evidence="2 5" id="KW-0812">Transmembrane</keyword>
<dbReference type="PANTHER" id="PTHR16201:SF11">
    <property type="entry name" value="PQ-LOOP REPEAT-CONTAINING PROTEIN"/>
    <property type="match status" value="1"/>
</dbReference>
<sequence>MHDICHLDSDWFANALAIFLIIGLVVSYIPQHFRIIQMGSSEGFSPWFLLLGSTSSAAGMLNVIALSWPTIQCCNDASVGRCLEITAGVTQVTLQWVLFTLILVLYMIYYPTRLKFVDIDIPAHGTLPPQHVKTKLLSDDWRLSVGVSWAVTIHLVLFTIVTFFLLFTRIPGPDGEVPRQISLWATFLGVSSALLAAIQYAPQLSRTYRLKLVGWAMFAVSGIMQTALLVMCIAWKFRQRRLRIDDFGYSLDSASSTPLTDDIDTVVGEVSDPQVGDISFANNAEDAREDAPLLAKPRRSGRSSKFFGWLRL</sequence>
<dbReference type="EMBL" id="JABBWG010000043">
    <property type="protein sequence ID" value="KAG1807470.1"/>
    <property type="molecule type" value="Genomic_DNA"/>
</dbReference>
<dbReference type="SMART" id="SM00679">
    <property type="entry name" value="CTNS"/>
    <property type="match status" value="1"/>
</dbReference>
<evidence type="ECO:0000313" key="6">
    <source>
        <dbReference type="EMBL" id="KAG1807470.1"/>
    </source>
</evidence>
<feature type="transmembrane region" description="Helical" evidence="5">
    <location>
        <begin position="12"/>
        <end position="29"/>
    </location>
</feature>
<dbReference type="AlphaFoldDB" id="A0A9P7DZZ8"/>
<feature type="transmembrane region" description="Helical" evidence="5">
    <location>
        <begin position="49"/>
        <end position="71"/>
    </location>
</feature>
<feature type="transmembrane region" description="Helical" evidence="5">
    <location>
        <begin position="213"/>
        <end position="235"/>
    </location>
</feature>
<feature type="transmembrane region" description="Helical" evidence="5">
    <location>
        <begin position="147"/>
        <end position="169"/>
    </location>
</feature>
<dbReference type="GO" id="GO:0016020">
    <property type="term" value="C:membrane"/>
    <property type="evidence" value="ECO:0007669"/>
    <property type="project" value="UniProtKB-SubCell"/>
</dbReference>
<organism evidence="6 7">
    <name type="scientific">Suillus subaureus</name>
    <dbReference type="NCBI Taxonomy" id="48587"/>
    <lineage>
        <taxon>Eukaryota</taxon>
        <taxon>Fungi</taxon>
        <taxon>Dikarya</taxon>
        <taxon>Basidiomycota</taxon>
        <taxon>Agaricomycotina</taxon>
        <taxon>Agaricomycetes</taxon>
        <taxon>Agaricomycetidae</taxon>
        <taxon>Boletales</taxon>
        <taxon>Suillineae</taxon>
        <taxon>Suillaceae</taxon>
        <taxon>Suillus</taxon>
    </lineage>
</organism>
<dbReference type="InterPro" id="IPR051415">
    <property type="entry name" value="LAAT-1"/>
</dbReference>
<dbReference type="PANTHER" id="PTHR16201">
    <property type="entry name" value="SEVEN TRANSMEMBRANE PROTEIN 1-RELATED"/>
    <property type="match status" value="1"/>
</dbReference>
<dbReference type="OrthoDB" id="19344at2759"/>
<reference evidence="6" key="1">
    <citation type="journal article" date="2020" name="New Phytol.">
        <title>Comparative genomics reveals dynamic genome evolution in host specialist ectomycorrhizal fungi.</title>
        <authorList>
            <person name="Lofgren L.A."/>
            <person name="Nguyen N.H."/>
            <person name="Vilgalys R."/>
            <person name="Ruytinx J."/>
            <person name="Liao H.L."/>
            <person name="Branco S."/>
            <person name="Kuo A."/>
            <person name="LaButti K."/>
            <person name="Lipzen A."/>
            <person name="Andreopoulos W."/>
            <person name="Pangilinan J."/>
            <person name="Riley R."/>
            <person name="Hundley H."/>
            <person name="Na H."/>
            <person name="Barry K."/>
            <person name="Grigoriev I.V."/>
            <person name="Stajich J.E."/>
            <person name="Kennedy P.G."/>
        </authorList>
    </citation>
    <scope>NUCLEOTIDE SEQUENCE</scope>
    <source>
        <strain evidence="6">MN1</strain>
    </source>
</reference>